<dbReference type="InterPro" id="IPR023996">
    <property type="entry name" value="TonB-dep_OMP_SusC/RagA"/>
</dbReference>
<keyword evidence="10" id="KW-1185">Reference proteome</keyword>
<dbReference type="AlphaFoldDB" id="A0A4U1CPP5"/>
<dbReference type="NCBIfam" id="TIGR04056">
    <property type="entry name" value="OMP_RagA_SusC"/>
    <property type="match status" value="1"/>
</dbReference>
<keyword evidence="4 7" id="KW-0812">Transmembrane</keyword>
<comment type="similarity">
    <text evidence="7">Belongs to the TonB-dependent receptor family.</text>
</comment>
<reference evidence="9 10" key="1">
    <citation type="submission" date="2019-04" db="EMBL/GenBank/DDBJ databases">
        <title>Pedobacter sp. RP-3-15 sp. nov., isolated from Arctic soil.</title>
        <authorList>
            <person name="Dahal R.H."/>
            <person name="Kim D.-U."/>
        </authorList>
    </citation>
    <scope>NUCLEOTIDE SEQUENCE [LARGE SCALE GENOMIC DNA]</scope>
    <source>
        <strain evidence="9 10">RP-3-15</strain>
    </source>
</reference>
<organism evidence="9 10">
    <name type="scientific">Pedobacter frigoris</name>
    <dbReference type="NCBI Taxonomy" id="2571272"/>
    <lineage>
        <taxon>Bacteria</taxon>
        <taxon>Pseudomonadati</taxon>
        <taxon>Bacteroidota</taxon>
        <taxon>Sphingobacteriia</taxon>
        <taxon>Sphingobacteriales</taxon>
        <taxon>Sphingobacteriaceae</taxon>
        <taxon>Pedobacter</taxon>
    </lineage>
</organism>
<dbReference type="OrthoDB" id="9768177at2"/>
<proteinExistence type="inferred from homology"/>
<evidence type="ECO:0000256" key="2">
    <source>
        <dbReference type="ARBA" id="ARBA00022448"/>
    </source>
</evidence>
<dbReference type="Proteomes" id="UP000307244">
    <property type="component" value="Unassembled WGS sequence"/>
</dbReference>
<evidence type="ECO:0000256" key="3">
    <source>
        <dbReference type="ARBA" id="ARBA00022452"/>
    </source>
</evidence>
<dbReference type="RefSeq" id="WP_136834658.1">
    <property type="nucleotide sequence ID" value="NZ_SWBQ01000001.1"/>
</dbReference>
<keyword evidence="6 7" id="KW-0998">Cell outer membrane</keyword>
<dbReference type="EMBL" id="SWBQ01000001">
    <property type="protein sequence ID" value="TKC09246.1"/>
    <property type="molecule type" value="Genomic_DNA"/>
</dbReference>
<gene>
    <name evidence="9" type="ORF">FA047_03915</name>
</gene>
<dbReference type="PROSITE" id="PS52016">
    <property type="entry name" value="TONB_DEPENDENT_REC_3"/>
    <property type="match status" value="1"/>
</dbReference>
<keyword evidence="5 7" id="KW-0472">Membrane</keyword>
<comment type="subcellular location">
    <subcellularLocation>
        <location evidence="1 7">Cell outer membrane</location>
        <topology evidence="1 7">Multi-pass membrane protein</topology>
    </subcellularLocation>
</comment>
<name>A0A4U1CPP5_9SPHI</name>
<evidence type="ECO:0000256" key="4">
    <source>
        <dbReference type="ARBA" id="ARBA00022692"/>
    </source>
</evidence>
<evidence type="ECO:0000256" key="5">
    <source>
        <dbReference type="ARBA" id="ARBA00023136"/>
    </source>
</evidence>
<evidence type="ECO:0000259" key="8">
    <source>
        <dbReference type="SMART" id="SM00965"/>
    </source>
</evidence>
<dbReference type="InterPro" id="IPR023997">
    <property type="entry name" value="TonB-dep_OMP_SusC/RagA_CS"/>
</dbReference>
<dbReference type="InterPro" id="IPR011662">
    <property type="entry name" value="Secretin/TonB_short_N"/>
</dbReference>
<evidence type="ECO:0000256" key="6">
    <source>
        <dbReference type="ARBA" id="ARBA00023237"/>
    </source>
</evidence>
<dbReference type="InterPro" id="IPR036942">
    <property type="entry name" value="Beta-barrel_TonB_sf"/>
</dbReference>
<dbReference type="InterPro" id="IPR037066">
    <property type="entry name" value="Plug_dom_sf"/>
</dbReference>
<evidence type="ECO:0000256" key="7">
    <source>
        <dbReference type="PROSITE-ProRule" id="PRU01360"/>
    </source>
</evidence>
<protein>
    <submittedName>
        <fullName evidence="9">SusC/RagA family TonB-linked outer membrane protein</fullName>
    </submittedName>
</protein>
<dbReference type="GO" id="GO:0009279">
    <property type="term" value="C:cell outer membrane"/>
    <property type="evidence" value="ECO:0007669"/>
    <property type="project" value="UniProtKB-SubCell"/>
</dbReference>
<dbReference type="InterPro" id="IPR012910">
    <property type="entry name" value="Plug_dom"/>
</dbReference>
<dbReference type="Pfam" id="PF07660">
    <property type="entry name" value="STN"/>
    <property type="match status" value="1"/>
</dbReference>
<dbReference type="NCBIfam" id="TIGR04057">
    <property type="entry name" value="SusC_RagA_signa"/>
    <property type="match status" value="1"/>
</dbReference>
<evidence type="ECO:0000256" key="1">
    <source>
        <dbReference type="ARBA" id="ARBA00004571"/>
    </source>
</evidence>
<comment type="caution">
    <text evidence="9">The sequence shown here is derived from an EMBL/GenBank/DDBJ whole genome shotgun (WGS) entry which is preliminary data.</text>
</comment>
<accession>A0A4U1CPP5</accession>
<dbReference type="InterPro" id="IPR008969">
    <property type="entry name" value="CarboxyPept-like_regulatory"/>
</dbReference>
<evidence type="ECO:0000313" key="9">
    <source>
        <dbReference type="EMBL" id="TKC09246.1"/>
    </source>
</evidence>
<keyword evidence="3 7" id="KW-1134">Transmembrane beta strand</keyword>
<dbReference type="SUPFAM" id="SSF49464">
    <property type="entry name" value="Carboxypeptidase regulatory domain-like"/>
    <property type="match status" value="1"/>
</dbReference>
<dbReference type="InterPro" id="IPR039426">
    <property type="entry name" value="TonB-dep_rcpt-like"/>
</dbReference>
<evidence type="ECO:0000313" key="10">
    <source>
        <dbReference type="Proteomes" id="UP000307244"/>
    </source>
</evidence>
<dbReference type="Gene3D" id="2.170.130.10">
    <property type="entry name" value="TonB-dependent receptor, plug domain"/>
    <property type="match status" value="1"/>
</dbReference>
<dbReference type="Gene3D" id="3.55.50.30">
    <property type="match status" value="1"/>
</dbReference>
<dbReference type="Gene3D" id="2.60.40.1120">
    <property type="entry name" value="Carboxypeptidase-like, regulatory domain"/>
    <property type="match status" value="1"/>
</dbReference>
<dbReference type="Pfam" id="PF13715">
    <property type="entry name" value="CarbopepD_reg_2"/>
    <property type="match status" value="1"/>
</dbReference>
<dbReference type="Pfam" id="PF07715">
    <property type="entry name" value="Plug"/>
    <property type="match status" value="1"/>
</dbReference>
<keyword evidence="2 7" id="KW-0813">Transport</keyword>
<dbReference type="Gene3D" id="2.40.170.20">
    <property type="entry name" value="TonB-dependent receptor, beta-barrel domain"/>
    <property type="match status" value="1"/>
</dbReference>
<dbReference type="SUPFAM" id="SSF56935">
    <property type="entry name" value="Porins"/>
    <property type="match status" value="1"/>
</dbReference>
<sequence>MNLNAFNRDALFKKQLLKKMILIMRMIVIIMTTCLIQVSAASFAQRINLVQKNASLATVLDEISKQSGYQVLYSSEKIDVSKRMDANFRNTDLKEVLETCLSKQGFSYAIEDNVIMIKKRAPSFLDNLVARFSAIDIRGKIIGENDQVLAGATVKVKGSNKITKSNENGEFYLANVDEDAVLEISYVGYKALEISLRGAVMPLEIRLSVATGELEEVNVIYNTGYQNIDKTRATGSFVQIENKLYNEQVGINVLDRLESIVNGLQVDRKVSGTAANGKFLIRGISTMTPSIMSPLIVVDDFPYEGNINNIDPNTVESVTVLKDAAAASIWGTRAGNGVIVITTKKGKFNQTFTTDFSANTTITDKPDLFYVKNISSSTFVDFERDLFSKGFYTGKENDAIGRVPLSPVVELLISNRNKSITNEQLELSLNNLRQNDVRNDFNKYVYRNAFNRQYGLNFRGGSNALAYVFSAGYNDNKTELSGGYTRLNISTQTTFKPLRDISITGGVTYTDSKDLTGKTGYQSTKMGVNNLPPYSRLVDENGNPAFISQYRQTYIDTAGKGKLANWKYFPLEDYKHNVGSVKVRDMLFNLGTQYQLNSNLKFDVKYQYQKQQSVNRILQDKDSYYTRDLVNRFTRISGSTVTYAIPNQGILDLTNTDTESQSLRGQVNFDQDWDVHTIHAIMGMETRQIINSFSGQRAYGYDEELLRTASVDYITRHRQYISGLTDLIPDRTNFGKTNNRFLSFYANAGYTYRSRYTVSGSIRRDGSNLFGVTTNDKWKPLWSAGLGWNLSEEDFYKLHWLPYLKLRATLGYSGNIDPNRTTATTIEYLGTNPATSTPLAQFRTYYNPGLRWEEVRMLNFALDFRTKNNIVNGSVEYYNKKSTDLFGQAPIDPTVGISSNTVVKNVAEIAGSGLDIQINTINLNRNVKWLSQINLNFYKDKVQDYYLPTLQGLRFVGGNAAGPKGYPVNGVYSYRWAGLDPNTGDPQGYINGVVSKDYTNITNNGTQFLDLLFSGSALPKVYGTLGNTLSYKSFSITARLSYKFGHYFKRSSIYYTSLFNNYIGHGDYEHRWIKTGDENMTTVPSMVYPANSNRDLFYNNSEVLVSRGDHIRLNYVTLSYSIEGAKLKPFKTVQFFINASNLGILWKTGSLDIDPDYADTSIPPSKNISFGLKTSL</sequence>
<dbReference type="SMART" id="SM00965">
    <property type="entry name" value="STN"/>
    <property type="match status" value="1"/>
</dbReference>
<feature type="domain" description="Secretin/TonB short N-terminal" evidence="8">
    <location>
        <begin position="69"/>
        <end position="120"/>
    </location>
</feature>